<evidence type="ECO:0000313" key="1">
    <source>
        <dbReference type="EMBL" id="BCJ86973.1"/>
    </source>
</evidence>
<name>A0A7I8D9X5_9BACL</name>
<sequence>MNLVLLGIYPWNYSQLSDTVRSMTSAMQAQDVNRIFLNPYAEQRSFSFDWRSREADGIQIWNPPYSFIPTRYGLHRFREKLSAAKIASAMTRFLASDWREQTVLYVTASTLEQSYEYVKILQPKRLVFDILDDNLGFPGIPEQKLRELKRMFLEIAEQAERITAVSRYLVEQTSDWTGKQVEYLPNGVDIDLFRRGSAEEPADIHEILHPRLTFLGAITSWIDLALLRETAYKLPDAQLVMIGPVFDSADANMLAELRSMPNVHFLGAKPVQQVPAYLHASDVLLLPRTNDPYSLACDPIKLYEYLATGKPIVSTDHPSVRRFSEVVETGTDSEQFIAGIQKSLRRDAAIAEKQARLIESLSWQARAERLLKLLS</sequence>
<dbReference type="SUPFAM" id="SSF53756">
    <property type="entry name" value="UDP-Glycosyltransferase/glycogen phosphorylase"/>
    <property type="match status" value="1"/>
</dbReference>
<proteinExistence type="predicted"/>
<organism evidence="1 2">
    <name type="scientific">Effusibacillus dendaii</name>
    <dbReference type="NCBI Taxonomy" id="2743772"/>
    <lineage>
        <taxon>Bacteria</taxon>
        <taxon>Bacillati</taxon>
        <taxon>Bacillota</taxon>
        <taxon>Bacilli</taxon>
        <taxon>Bacillales</taxon>
        <taxon>Alicyclobacillaceae</taxon>
        <taxon>Effusibacillus</taxon>
    </lineage>
</organism>
<dbReference type="RefSeq" id="WP_200756525.1">
    <property type="nucleotide sequence ID" value="NZ_AP023366.1"/>
</dbReference>
<protein>
    <recommendedName>
        <fullName evidence="3">Glycosyltransferase family 1 protein</fullName>
    </recommendedName>
</protein>
<dbReference type="EMBL" id="AP023366">
    <property type="protein sequence ID" value="BCJ86973.1"/>
    <property type="molecule type" value="Genomic_DNA"/>
</dbReference>
<keyword evidence="2" id="KW-1185">Reference proteome</keyword>
<gene>
    <name evidence="1" type="ORF">skT53_19580</name>
</gene>
<dbReference type="KEGG" id="eff:skT53_19580"/>
<dbReference type="Pfam" id="PF13692">
    <property type="entry name" value="Glyco_trans_1_4"/>
    <property type="match status" value="1"/>
</dbReference>
<evidence type="ECO:0008006" key="3">
    <source>
        <dbReference type="Google" id="ProtNLM"/>
    </source>
</evidence>
<accession>A0A7I8D9X5</accession>
<dbReference type="Gene3D" id="3.40.50.2000">
    <property type="entry name" value="Glycogen Phosphorylase B"/>
    <property type="match status" value="2"/>
</dbReference>
<dbReference type="Proteomes" id="UP000593802">
    <property type="component" value="Chromosome"/>
</dbReference>
<dbReference type="PANTHER" id="PTHR12526:SF622">
    <property type="entry name" value="GLYCOSYLTRANSFERASE (GROUP I)"/>
    <property type="match status" value="1"/>
</dbReference>
<dbReference type="PANTHER" id="PTHR12526">
    <property type="entry name" value="GLYCOSYLTRANSFERASE"/>
    <property type="match status" value="1"/>
</dbReference>
<reference evidence="1 2" key="1">
    <citation type="submission" date="2020-08" db="EMBL/GenBank/DDBJ databases">
        <title>Complete Genome Sequence of Effusibacillus dendaii Strain skT53, Isolated from Farmland soil.</title>
        <authorList>
            <person name="Konishi T."/>
            <person name="Kawasaki H."/>
        </authorList>
    </citation>
    <scope>NUCLEOTIDE SEQUENCE [LARGE SCALE GENOMIC DNA]</scope>
    <source>
        <strain evidence="2">skT53</strain>
    </source>
</reference>
<evidence type="ECO:0000313" key="2">
    <source>
        <dbReference type="Proteomes" id="UP000593802"/>
    </source>
</evidence>
<dbReference type="AlphaFoldDB" id="A0A7I8D9X5"/>